<keyword evidence="2" id="KW-1185">Reference proteome</keyword>
<protein>
    <submittedName>
        <fullName evidence="1">Uncharacterized protein</fullName>
    </submittedName>
</protein>
<accession>A0A5B7IPI9</accession>
<evidence type="ECO:0000313" key="2">
    <source>
        <dbReference type="Proteomes" id="UP000324222"/>
    </source>
</evidence>
<reference evidence="1 2" key="1">
    <citation type="submission" date="2019-05" db="EMBL/GenBank/DDBJ databases">
        <title>Another draft genome of Portunus trituberculatus and its Hox gene families provides insights of decapod evolution.</title>
        <authorList>
            <person name="Jeong J.-H."/>
            <person name="Song I."/>
            <person name="Kim S."/>
            <person name="Choi T."/>
            <person name="Kim D."/>
            <person name="Ryu S."/>
            <person name="Kim W."/>
        </authorList>
    </citation>
    <scope>NUCLEOTIDE SEQUENCE [LARGE SCALE GENOMIC DNA]</scope>
    <source>
        <tissue evidence="1">Muscle</tissue>
    </source>
</reference>
<proteinExistence type="predicted"/>
<organism evidence="1 2">
    <name type="scientific">Portunus trituberculatus</name>
    <name type="common">Swimming crab</name>
    <name type="synonym">Neptunus trituberculatus</name>
    <dbReference type="NCBI Taxonomy" id="210409"/>
    <lineage>
        <taxon>Eukaryota</taxon>
        <taxon>Metazoa</taxon>
        <taxon>Ecdysozoa</taxon>
        <taxon>Arthropoda</taxon>
        <taxon>Crustacea</taxon>
        <taxon>Multicrustacea</taxon>
        <taxon>Malacostraca</taxon>
        <taxon>Eumalacostraca</taxon>
        <taxon>Eucarida</taxon>
        <taxon>Decapoda</taxon>
        <taxon>Pleocyemata</taxon>
        <taxon>Brachyura</taxon>
        <taxon>Eubrachyura</taxon>
        <taxon>Portunoidea</taxon>
        <taxon>Portunidae</taxon>
        <taxon>Portuninae</taxon>
        <taxon>Portunus</taxon>
    </lineage>
</organism>
<comment type="caution">
    <text evidence="1">The sequence shown here is derived from an EMBL/GenBank/DDBJ whole genome shotgun (WGS) entry which is preliminary data.</text>
</comment>
<dbReference type="AlphaFoldDB" id="A0A5B7IPI9"/>
<dbReference type="Proteomes" id="UP000324222">
    <property type="component" value="Unassembled WGS sequence"/>
</dbReference>
<evidence type="ECO:0000313" key="1">
    <source>
        <dbReference type="EMBL" id="MPC84415.1"/>
    </source>
</evidence>
<name>A0A5B7IPI9_PORTR</name>
<sequence length="151" mass="15581">MSDVCLVPRCAARRVWFPGSVRARRSLRVPVVVWVIGETSYRGRKVSAPACCLLPPPMPCSLRGHPSPLGRGAGRGGAGRVVPRAALLGGAPCPARNAPTIIICVGMANGTADAPCVFVSVSGLGNGGVRAEPGWAVPIHPPRSHGPPQRS</sequence>
<gene>
    <name evidence="1" type="ORF">E2C01_079154</name>
</gene>
<dbReference type="EMBL" id="VSRR010065410">
    <property type="protein sequence ID" value="MPC84415.1"/>
    <property type="molecule type" value="Genomic_DNA"/>
</dbReference>